<name>A0A1H9SR39_9FIRM</name>
<dbReference type="Proteomes" id="UP000182471">
    <property type="component" value="Unassembled WGS sequence"/>
</dbReference>
<gene>
    <name evidence="1" type="ORF">SAMN02910429_01337</name>
</gene>
<dbReference type="Gene3D" id="3.40.630.30">
    <property type="match status" value="1"/>
</dbReference>
<reference evidence="2" key="1">
    <citation type="submission" date="2016-10" db="EMBL/GenBank/DDBJ databases">
        <authorList>
            <person name="Varghese N."/>
            <person name="Submissions S."/>
        </authorList>
    </citation>
    <scope>NUCLEOTIDE SEQUENCE [LARGE SCALE GENOMIC DNA]</scope>
    <source>
        <strain evidence="2">S1b</strain>
    </source>
</reference>
<protein>
    <recommendedName>
        <fullName evidence="3">Acetyltransferase (GNAT) family protein</fullName>
    </recommendedName>
</protein>
<evidence type="ECO:0008006" key="3">
    <source>
        <dbReference type="Google" id="ProtNLM"/>
    </source>
</evidence>
<sequence>MNKDIIIRITEDGNEREINEIYEMLKAYNLSNREESKNVPLGIFYEDIKGKKLAGLTGETFGNWLCIRYLFVEEHLRKEGIGSELLLAAENEAKIKKEVCIV</sequence>
<dbReference type="EMBL" id="FOGW01000012">
    <property type="protein sequence ID" value="SER87328.1"/>
    <property type="molecule type" value="Genomic_DNA"/>
</dbReference>
<dbReference type="InterPro" id="IPR016181">
    <property type="entry name" value="Acyl_CoA_acyltransferase"/>
</dbReference>
<dbReference type="AlphaFoldDB" id="A0A1H9SR39"/>
<accession>A0A1H9SR39</accession>
<dbReference type="CDD" id="cd04301">
    <property type="entry name" value="NAT_SF"/>
    <property type="match status" value="1"/>
</dbReference>
<dbReference type="RefSeq" id="WP_022750252.1">
    <property type="nucleotide sequence ID" value="NZ_FOGW01000012.1"/>
</dbReference>
<dbReference type="GO" id="GO:0016747">
    <property type="term" value="F:acyltransferase activity, transferring groups other than amino-acyl groups"/>
    <property type="evidence" value="ECO:0007669"/>
    <property type="project" value="InterPro"/>
</dbReference>
<organism evidence="1 2">
    <name type="scientific">Lachnobacterium bovis</name>
    <dbReference type="NCBI Taxonomy" id="140626"/>
    <lineage>
        <taxon>Bacteria</taxon>
        <taxon>Bacillati</taxon>
        <taxon>Bacillota</taxon>
        <taxon>Clostridia</taxon>
        <taxon>Lachnospirales</taxon>
        <taxon>Lachnospiraceae</taxon>
        <taxon>Lachnobacterium</taxon>
    </lineage>
</organism>
<keyword evidence="2" id="KW-1185">Reference proteome</keyword>
<evidence type="ECO:0000313" key="2">
    <source>
        <dbReference type="Proteomes" id="UP000182471"/>
    </source>
</evidence>
<proteinExistence type="predicted"/>
<evidence type="ECO:0000313" key="1">
    <source>
        <dbReference type="EMBL" id="SER87328.1"/>
    </source>
</evidence>
<dbReference type="SUPFAM" id="SSF55729">
    <property type="entry name" value="Acyl-CoA N-acyltransferases (Nat)"/>
    <property type="match status" value="1"/>
</dbReference>